<name>A0A6C1B982_9RHOO</name>
<dbReference type="EMBL" id="CP048836">
    <property type="protein sequence ID" value="QID19933.1"/>
    <property type="molecule type" value="Genomic_DNA"/>
</dbReference>
<dbReference type="AlphaFoldDB" id="A0A6C1B982"/>
<dbReference type="Proteomes" id="UP000501991">
    <property type="component" value="Chromosome"/>
</dbReference>
<proteinExistence type="predicted"/>
<keyword evidence="2" id="KW-1185">Reference proteome</keyword>
<accession>A0A6C1B982</accession>
<reference evidence="1 2" key="1">
    <citation type="submission" date="2020-02" db="EMBL/GenBank/DDBJ databases">
        <title>Nitrogenibacter mangrovi gen. nov., sp. nov. isolated from mangrove sediment, a denitrifying betaproteobacterium.</title>
        <authorList>
            <person name="Liao H."/>
            <person name="Tian Y."/>
        </authorList>
    </citation>
    <scope>NUCLEOTIDE SEQUENCE [LARGE SCALE GENOMIC DNA]</scope>
    <source>
        <strain evidence="1 2">M9-3-2</strain>
    </source>
</reference>
<dbReference type="KEGG" id="azq:G3580_18740"/>
<sequence length="113" mass="12625">MARWVAARAFAPGEVDCAITVMLKILDGKCRMAPEEKRVMALLYAATRALPAQRFGAAAHALIAEGCEREDEAFRLMIYERRVLAESMLSRPVMKAFKARIRREGLFDLPVAA</sequence>
<evidence type="ECO:0000313" key="2">
    <source>
        <dbReference type="Proteomes" id="UP000501991"/>
    </source>
</evidence>
<organism evidence="1 2">
    <name type="scientific">Nitrogeniibacter mangrovi</name>
    <dbReference type="NCBI Taxonomy" id="2016596"/>
    <lineage>
        <taxon>Bacteria</taxon>
        <taxon>Pseudomonadati</taxon>
        <taxon>Pseudomonadota</taxon>
        <taxon>Betaproteobacteria</taxon>
        <taxon>Rhodocyclales</taxon>
        <taxon>Zoogloeaceae</taxon>
        <taxon>Nitrogeniibacter</taxon>
    </lineage>
</organism>
<protein>
    <submittedName>
        <fullName evidence="1">Uncharacterized protein</fullName>
    </submittedName>
</protein>
<evidence type="ECO:0000313" key="1">
    <source>
        <dbReference type="EMBL" id="QID19933.1"/>
    </source>
</evidence>
<gene>
    <name evidence="1" type="ORF">G3580_18740</name>
</gene>